<dbReference type="InterPro" id="IPR001789">
    <property type="entry name" value="Sig_transdc_resp-reg_receiver"/>
</dbReference>
<sequence>MSQLIRRLPIRLKMIAMVVGVSGLVLILATLAYGAAEHRAQRAGMTASALALTRVLALNASAAVLFDDNETAREILAALSAHPDVLAASISAADGVRATYAKTGADPASFEEATRRSSTAAMEQPDVRFHARHLVVRQPIQVGQRMVGFIDLRFDLAPLRAGIQRRAVIAVAVLAIGLLAAYLLASRLQQILSRPLVSLMRTMDEVSRTGDAGLRAPVLGEDELGTLTQGFNGMLAQIQKHDESLTQVMADLQIAKEAAESASAAKSSFLAVMSHEIRTPISGVLGMTELLLKTPLSSAQRRLADSAHRSVLNLLALINDILDFSRIEAGRLELEHSPFDLRQVLGDALVILQASAHSKGIRLEAHLEPSTPCALIGDANRLRQVLLNLGGNAVKFTEAGGVSIRLSAHPQEDDRICLQGRVEDTGIGIAQDALVGIFEQFSQADSSTSRRFGGSGLGLPIARKLVRLMGGEIRVESTPARGSTFSFDVSLQRDPAPAKMVETRGVDSAPEGFAGHLLVAEDNPINRQLVEEMLACLGCRATLVGNGREACERALAESFDLILMDCHMPEMDGFDAARCIRAAQPASRQTPIVAVTADVQEEVAEKCAQAGMDAYLSKPFSLRQLKQTLDRFLAAPKPTTGQRPVPPGQVVDRQSLLDSRVIAEIRAMQPAGQTGLFERLSEAFLGDTRPMLKRVRTAWEDGDLQQLREAAHRIKSGAANLGALSFSRQCAELERLAAEGRIPDGEARVRQLETDYERVAEALRRECAT</sequence>
<keyword evidence="5" id="KW-0808">Transferase</keyword>
<dbReference type="Proteomes" id="UP000483379">
    <property type="component" value="Unassembled WGS sequence"/>
</dbReference>
<dbReference type="RefSeq" id="WP_164452909.1">
    <property type="nucleotide sequence ID" value="NZ_JAAIJQ010000028.1"/>
</dbReference>
<dbReference type="PROSITE" id="PS50110">
    <property type="entry name" value="RESPONSE_REGULATORY"/>
    <property type="match status" value="1"/>
</dbReference>
<dbReference type="FunFam" id="1.10.287.130:FF:000002">
    <property type="entry name" value="Two-component osmosensing histidine kinase"/>
    <property type="match status" value="1"/>
</dbReference>
<dbReference type="FunFam" id="3.30.565.10:FF:000010">
    <property type="entry name" value="Sensor histidine kinase RcsC"/>
    <property type="match status" value="1"/>
</dbReference>
<evidence type="ECO:0000256" key="7">
    <source>
        <dbReference type="ARBA" id="ARBA00022777"/>
    </source>
</evidence>
<evidence type="ECO:0000256" key="2">
    <source>
        <dbReference type="ARBA" id="ARBA00004370"/>
    </source>
</evidence>
<gene>
    <name evidence="19" type="ORF">G3446_11150</name>
</gene>
<dbReference type="CDD" id="cd00088">
    <property type="entry name" value="HPT"/>
    <property type="match status" value="1"/>
</dbReference>
<proteinExistence type="predicted"/>
<dbReference type="Gene3D" id="6.10.340.10">
    <property type="match status" value="1"/>
</dbReference>
<evidence type="ECO:0000256" key="5">
    <source>
        <dbReference type="ARBA" id="ARBA00022679"/>
    </source>
</evidence>
<evidence type="ECO:0000256" key="13">
    <source>
        <dbReference type="PROSITE-ProRule" id="PRU00169"/>
    </source>
</evidence>
<evidence type="ECO:0000259" key="15">
    <source>
        <dbReference type="PROSITE" id="PS50109"/>
    </source>
</evidence>
<evidence type="ECO:0000256" key="8">
    <source>
        <dbReference type="ARBA" id="ARBA00022840"/>
    </source>
</evidence>
<dbReference type="GO" id="GO:0005886">
    <property type="term" value="C:plasma membrane"/>
    <property type="evidence" value="ECO:0007669"/>
    <property type="project" value="UniProtKB-SubCell"/>
</dbReference>
<dbReference type="SMART" id="SM00304">
    <property type="entry name" value="HAMP"/>
    <property type="match status" value="1"/>
</dbReference>
<evidence type="ECO:0000256" key="12">
    <source>
        <dbReference type="PROSITE-ProRule" id="PRU00110"/>
    </source>
</evidence>
<dbReference type="AlphaFoldDB" id="A0A6M0JZ35"/>
<feature type="domain" description="HAMP" evidence="17">
    <location>
        <begin position="190"/>
        <end position="243"/>
    </location>
</feature>
<dbReference type="SMART" id="SM00387">
    <property type="entry name" value="HATPase_c"/>
    <property type="match status" value="1"/>
</dbReference>
<dbReference type="SUPFAM" id="SSF47384">
    <property type="entry name" value="Homodimeric domain of signal transducing histidine kinase"/>
    <property type="match status" value="1"/>
</dbReference>
<evidence type="ECO:0000313" key="20">
    <source>
        <dbReference type="Proteomes" id="UP000483379"/>
    </source>
</evidence>
<keyword evidence="20" id="KW-1185">Reference proteome</keyword>
<dbReference type="SMART" id="SM00448">
    <property type="entry name" value="REC"/>
    <property type="match status" value="1"/>
</dbReference>
<evidence type="ECO:0000259" key="17">
    <source>
        <dbReference type="PROSITE" id="PS50885"/>
    </source>
</evidence>
<dbReference type="SUPFAM" id="SSF158472">
    <property type="entry name" value="HAMP domain-like"/>
    <property type="match status" value="1"/>
</dbReference>
<dbReference type="PRINTS" id="PR00344">
    <property type="entry name" value="BCTRLSENSOR"/>
</dbReference>
<dbReference type="InterPro" id="IPR003661">
    <property type="entry name" value="HisK_dim/P_dom"/>
</dbReference>
<dbReference type="Gene3D" id="1.10.287.130">
    <property type="match status" value="1"/>
</dbReference>
<dbReference type="InterPro" id="IPR004358">
    <property type="entry name" value="Sig_transdc_His_kin-like_C"/>
</dbReference>
<feature type="transmembrane region" description="Helical" evidence="14">
    <location>
        <begin position="12"/>
        <end position="35"/>
    </location>
</feature>
<keyword evidence="6" id="KW-0547">Nucleotide-binding</keyword>
<dbReference type="PANTHER" id="PTHR45339">
    <property type="entry name" value="HYBRID SIGNAL TRANSDUCTION HISTIDINE KINASE J"/>
    <property type="match status" value="1"/>
</dbReference>
<evidence type="ECO:0000256" key="1">
    <source>
        <dbReference type="ARBA" id="ARBA00000085"/>
    </source>
</evidence>
<dbReference type="CDD" id="cd00082">
    <property type="entry name" value="HisKA"/>
    <property type="match status" value="1"/>
</dbReference>
<dbReference type="InterPro" id="IPR003660">
    <property type="entry name" value="HAMP_dom"/>
</dbReference>
<keyword evidence="9" id="KW-0902">Two-component regulatory system</keyword>
<feature type="domain" description="Response regulatory" evidence="16">
    <location>
        <begin position="516"/>
        <end position="633"/>
    </location>
</feature>
<dbReference type="InterPro" id="IPR036097">
    <property type="entry name" value="HisK_dim/P_sf"/>
</dbReference>
<evidence type="ECO:0000256" key="11">
    <source>
        <dbReference type="ARBA" id="ARBA00068150"/>
    </source>
</evidence>
<comment type="catalytic activity">
    <reaction evidence="1">
        <text>ATP + protein L-histidine = ADP + protein N-phospho-L-histidine.</text>
        <dbReference type="EC" id="2.7.13.3"/>
    </reaction>
</comment>
<evidence type="ECO:0000256" key="3">
    <source>
        <dbReference type="ARBA" id="ARBA00012438"/>
    </source>
</evidence>
<feature type="domain" description="Histidine kinase" evidence="15">
    <location>
        <begin position="272"/>
        <end position="493"/>
    </location>
</feature>
<dbReference type="SUPFAM" id="SSF52172">
    <property type="entry name" value="CheY-like"/>
    <property type="match status" value="1"/>
</dbReference>
<keyword evidence="7" id="KW-0418">Kinase</keyword>
<evidence type="ECO:0000256" key="6">
    <source>
        <dbReference type="ARBA" id="ARBA00022741"/>
    </source>
</evidence>
<feature type="transmembrane region" description="Helical" evidence="14">
    <location>
        <begin position="167"/>
        <end position="185"/>
    </location>
</feature>
<evidence type="ECO:0000313" key="19">
    <source>
        <dbReference type="EMBL" id="NEV62439.1"/>
    </source>
</evidence>
<protein>
    <recommendedName>
        <fullName evidence="11">Sensory/regulatory protein RpfC</fullName>
        <ecNumber evidence="3">2.7.13.3</ecNumber>
    </recommendedName>
</protein>
<comment type="subcellular location">
    <subcellularLocation>
        <location evidence="2">Membrane</location>
    </subcellularLocation>
</comment>
<evidence type="ECO:0000256" key="14">
    <source>
        <dbReference type="SAM" id="Phobius"/>
    </source>
</evidence>
<dbReference type="InterPro" id="IPR036641">
    <property type="entry name" value="HPT_dom_sf"/>
</dbReference>
<comment type="subunit">
    <text evidence="10">At low DSF concentrations, interacts with RpfF.</text>
</comment>
<dbReference type="Pfam" id="PF02518">
    <property type="entry name" value="HATPase_c"/>
    <property type="match status" value="1"/>
</dbReference>
<dbReference type="GO" id="GO:0005524">
    <property type="term" value="F:ATP binding"/>
    <property type="evidence" value="ECO:0007669"/>
    <property type="project" value="UniProtKB-KW"/>
</dbReference>
<name>A0A6M0JZ35_9GAMM</name>
<evidence type="ECO:0000259" key="18">
    <source>
        <dbReference type="PROSITE" id="PS50894"/>
    </source>
</evidence>
<dbReference type="Pfam" id="PF17152">
    <property type="entry name" value="CHASE8"/>
    <property type="match status" value="1"/>
</dbReference>
<dbReference type="InterPro" id="IPR011006">
    <property type="entry name" value="CheY-like_superfamily"/>
</dbReference>
<dbReference type="CDD" id="cd17546">
    <property type="entry name" value="REC_hyHK_CKI1_RcsC-like"/>
    <property type="match status" value="1"/>
</dbReference>
<dbReference type="Pfam" id="PF01627">
    <property type="entry name" value="Hpt"/>
    <property type="match status" value="1"/>
</dbReference>
<keyword evidence="14" id="KW-0812">Transmembrane</keyword>
<reference evidence="19 20" key="1">
    <citation type="submission" date="2020-02" db="EMBL/GenBank/DDBJ databases">
        <title>Genome sequences of Thiorhodococcus mannitoliphagus and Thiorhodococcus minor, purple sulfur photosynthetic bacteria in the gammaproteobacterial family, Chromatiaceae.</title>
        <authorList>
            <person name="Aviles F.A."/>
            <person name="Meyer T.E."/>
            <person name="Kyndt J.A."/>
        </authorList>
    </citation>
    <scope>NUCLEOTIDE SEQUENCE [LARGE SCALE GENOMIC DNA]</scope>
    <source>
        <strain evidence="19 20">DSM 11518</strain>
    </source>
</reference>
<feature type="domain" description="HPt" evidence="18">
    <location>
        <begin position="673"/>
        <end position="766"/>
    </location>
</feature>
<organism evidence="19 20">
    <name type="scientific">Thiorhodococcus minor</name>
    <dbReference type="NCBI Taxonomy" id="57489"/>
    <lineage>
        <taxon>Bacteria</taxon>
        <taxon>Pseudomonadati</taxon>
        <taxon>Pseudomonadota</taxon>
        <taxon>Gammaproteobacteria</taxon>
        <taxon>Chromatiales</taxon>
        <taxon>Chromatiaceae</taxon>
        <taxon>Thiorhodococcus</taxon>
    </lineage>
</organism>
<evidence type="ECO:0000256" key="10">
    <source>
        <dbReference type="ARBA" id="ARBA00064003"/>
    </source>
</evidence>
<dbReference type="GO" id="GO:0000155">
    <property type="term" value="F:phosphorelay sensor kinase activity"/>
    <property type="evidence" value="ECO:0007669"/>
    <property type="project" value="InterPro"/>
</dbReference>
<dbReference type="Pfam" id="PF00072">
    <property type="entry name" value="Response_reg"/>
    <property type="match status" value="1"/>
</dbReference>
<dbReference type="Gene3D" id="1.20.120.160">
    <property type="entry name" value="HPT domain"/>
    <property type="match status" value="1"/>
</dbReference>
<dbReference type="InterPro" id="IPR033417">
    <property type="entry name" value="CHASE8"/>
</dbReference>
<feature type="modified residue" description="4-aspartylphosphate" evidence="13">
    <location>
        <position position="565"/>
    </location>
</feature>
<dbReference type="Pfam" id="PF00512">
    <property type="entry name" value="HisKA"/>
    <property type="match status" value="1"/>
</dbReference>
<evidence type="ECO:0000256" key="9">
    <source>
        <dbReference type="ARBA" id="ARBA00023012"/>
    </source>
</evidence>
<keyword evidence="14" id="KW-0472">Membrane</keyword>
<dbReference type="SMART" id="SM00388">
    <property type="entry name" value="HisKA"/>
    <property type="match status" value="1"/>
</dbReference>
<evidence type="ECO:0000259" key="16">
    <source>
        <dbReference type="PROSITE" id="PS50110"/>
    </source>
</evidence>
<dbReference type="InterPro" id="IPR036890">
    <property type="entry name" value="HATPase_C_sf"/>
</dbReference>
<dbReference type="SUPFAM" id="SSF55874">
    <property type="entry name" value="ATPase domain of HSP90 chaperone/DNA topoisomerase II/histidine kinase"/>
    <property type="match status" value="1"/>
</dbReference>
<comment type="caution">
    <text evidence="19">The sequence shown here is derived from an EMBL/GenBank/DDBJ whole genome shotgun (WGS) entry which is preliminary data.</text>
</comment>
<dbReference type="PANTHER" id="PTHR45339:SF6">
    <property type="entry name" value="SENSORY HISTIDINE PROTEIN KINASE"/>
    <property type="match status" value="1"/>
</dbReference>
<dbReference type="Pfam" id="PF00672">
    <property type="entry name" value="HAMP"/>
    <property type="match status" value="1"/>
</dbReference>
<dbReference type="CDD" id="cd06225">
    <property type="entry name" value="HAMP"/>
    <property type="match status" value="1"/>
</dbReference>
<dbReference type="CDD" id="cd16922">
    <property type="entry name" value="HATPase_EvgS-ArcB-TorS-like"/>
    <property type="match status" value="1"/>
</dbReference>
<evidence type="ECO:0000256" key="4">
    <source>
        <dbReference type="ARBA" id="ARBA00022553"/>
    </source>
</evidence>
<dbReference type="PROSITE" id="PS50109">
    <property type="entry name" value="HIS_KIN"/>
    <property type="match status" value="1"/>
</dbReference>
<dbReference type="EC" id="2.7.13.3" evidence="3"/>
<dbReference type="PROSITE" id="PS50894">
    <property type="entry name" value="HPT"/>
    <property type="match status" value="1"/>
</dbReference>
<dbReference type="SMART" id="SM00073">
    <property type="entry name" value="HPT"/>
    <property type="match status" value="1"/>
</dbReference>
<keyword evidence="8" id="KW-0067">ATP-binding</keyword>
<dbReference type="InterPro" id="IPR003594">
    <property type="entry name" value="HATPase_dom"/>
</dbReference>
<dbReference type="InterPro" id="IPR005467">
    <property type="entry name" value="His_kinase_dom"/>
</dbReference>
<feature type="modified residue" description="Phosphohistidine" evidence="12">
    <location>
        <position position="712"/>
    </location>
</feature>
<keyword evidence="4 13" id="KW-0597">Phosphoprotein</keyword>
<dbReference type="PROSITE" id="PS50885">
    <property type="entry name" value="HAMP"/>
    <property type="match status" value="1"/>
</dbReference>
<dbReference type="InterPro" id="IPR008207">
    <property type="entry name" value="Sig_transdc_His_kin_Hpt_dom"/>
</dbReference>
<accession>A0A6M0JZ35</accession>
<keyword evidence="14" id="KW-1133">Transmembrane helix</keyword>
<dbReference type="Gene3D" id="3.30.565.10">
    <property type="entry name" value="Histidine kinase-like ATPase, C-terminal domain"/>
    <property type="match status" value="1"/>
</dbReference>
<dbReference type="Gene3D" id="3.40.50.2300">
    <property type="match status" value="1"/>
</dbReference>
<dbReference type="EMBL" id="JAAIJQ010000028">
    <property type="protein sequence ID" value="NEV62439.1"/>
    <property type="molecule type" value="Genomic_DNA"/>
</dbReference>
<dbReference type="SUPFAM" id="SSF47226">
    <property type="entry name" value="Histidine-containing phosphotransfer domain, HPT domain"/>
    <property type="match status" value="1"/>
</dbReference>